<dbReference type="GO" id="GO:0020037">
    <property type="term" value="F:heme binding"/>
    <property type="evidence" value="ECO:0007669"/>
    <property type="project" value="InterPro"/>
</dbReference>
<evidence type="ECO:0000256" key="4">
    <source>
        <dbReference type="ARBA" id="ARBA00022723"/>
    </source>
</evidence>
<evidence type="ECO:0000256" key="2">
    <source>
        <dbReference type="ARBA" id="ARBA00010617"/>
    </source>
</evidence>
<dbReference type="GO" id="GO:0005506">
    <property type="term" value="F:iron ion binding"/>
    <property type="evidence" value="ECO:0007669"/>
    <property type="project" value="InterPro"/>
</dbReference>
<dbReference type="InterPro" id="IPR017972">
    <property type="entry name" value="Cyt_P450_CS"/>
</dbReference>
<keyword evidence="10" id="KW-0472">Membrane</keyword>
<dbReference type="CDD" id="cd11041">
    <property type="entry name" value="CYP503A1-like"/>
    <property type="match status" value="1"/>
</dbReference>
<keyword evidence="4 8" id="KW-0479">Metal-binding</keyword>
<evidence type="ECO:0000256" key="6">
    <source>
        <dbReference type="ARBA" id="ARBA00023004"/>
    </source>
</evidence>
<dbReference type="PRINTS" id="PR00465">
    <property type="entry name" value="EP450IV"/>
</dbReference>
<feature type="binding site" description="axial binding residue" evidence="8">
    <location>
        <position position="456"/>
    </location>
    <ligand>
        <name>heme</name>
        <dbReference type="ChEBI" id="CHEBI:30413"/>
    </ligand>
    <ligandPart>
        <name>Fe</name>
        <dbReference type="ChEBI" id="CHEBI:18248"/>
    </ligandPart>
</feature>
<dbReference type="GO" id="GO:0016705">
    <property type="term" value="F:oxidoreductase activity, acting on paired donors, with incorporation or reduction of molecular oxygen"/>
    <property type="evidence" value="ECO:0007669"/>
    <property type="project" value="InterPro"/>
</dbReference>
<dbReference type="SUPFAM" id="SSF48264">
    <property type="entry name" value="Cytochrome P450"/>
    <property type="match status" value="1"/>
</dbReference>
<dbReference type="Gene3D" id="1.10.630.10">
    <property type="entry name" value="Cytochrome P450"/>
    <property type="match status" value="1"/>
</dbReference>
<dbReference type="Pfam" id="PF00067">
    <property type="entry name" value="p450"/>
    <property type="match status" value="1"/>
</dbReference>
<dbReference type="OrthoDB" id="1844152at2759"/>
<reference evidence="12" key="1">
    <citation type="journal article" date="2019" name="Mol. Biol. Evol.">
        <title>Blast fungal genomes show frequent chromosomal changes, gene gains and losses, and effector gene turnover.</title>
        <authorList>
            <person name="Gomez Luciano L.B."/>
            <person name="Jason Tsai I."/>
            <person name="Chuma I."/>
            <person name="Tosa Y."/>
            <person name="Chen Y.H."/>
            <person name="Li J.Y."/>
            <person name="Li M.Y."/>
            <person name="Jade Lu M.Y."/>
            <person name="Nakayashiki H."/>
            <person name="Li W.H."/>
        </authorList>
    </citation>
    <scope>NUCLEOTIDE SEQUENCE</scope>
    <source>
        <strain evidence="12">NI907</strain>
    </source>
</reference>
<dbReference type="PROSITE" id="PS00086">
    <property type="entry name" value="CYTOCHROME_P450"/>
    <property type="match status" value="1"/>
</dbReference>
<keyword evidence="3 8" id="KW-0349">Heme</keyword>
<dbReference type="KEGG" id="pgri:PgNI_07964"/>
<name>A0A6P8B1A2_PYRGI</name>
<dbReference type="InterPro" id="IPR002403">
    <property type="entry name" value="Cyt_P450_E_grp-IV"/>
</dbReference>
<keyword evidence="5 9" id="KW-0560">Oxidoreductase</keyword>
<evidence type="ECO:0000256" key="1">
    <source>
        <dbReference type="ARBA" id="ARBA00001971"/>
    </source>
</evidence>
<dbReference type="GO" id="GO:0004497">
    <property type="term" value="F:monooxygenase activity"/>
    <property type="evidence" value="ECO:0007669"/>
    <property type="project" value="UniProtKB-KW"/>
</dbReference>
<evidence type="ECO:0000256" key="8">
    <source>
        <dbReference type="PIRSR" id="PIRSR602403-1"/>
    </source>
</evidence>
<keyword evidence="6 8" id="KW-0408">Iron</keyword>
<evidence type="ECO:0000256" key="5">
    <source>
        <dbReference type="ARBA" id="ARBA00023002"/>
    </source>
</evidence>
<keyword evidence="11" id="KW-1185">Reference proteome</keyword>
<evidence type="ECO:0000313" key="11">
    <source>
        <dbReference type="Proteomes" id="UP000515153"/>
    </source>
</evidence>
<gene>
    <name evidence="12" type="ORF">PgNI_07964</name>
</gene>
<protein>
    <submittedName>
        <fullName evidence="12">Uncharacterized protein</fullName>
    </submittedName>
</protein>
<dbReference type="PANTHER" id="PTHR46206">
    <property type="entry name" value="CYTOCHROME P450"/>
    <property type="match status" value="1"/>
</dbReference>
<evidence type="ECO:0000256" key="7">
    <source>
        <dbReference type="ARBA" id="ARBA00023033"/>
    </source>
</evidence>
<reference evidence="12" key="3">
    <citation type="submission" date="2025-08" db="UniProtKB">
        <authorList>
            <consortium name="RefSeq"/>
        </authorList>
    </citation>
    <scope>IDENTIFICATION</scope>
    <source>
        <strain evidence="12">NI907</strain>
    </source>
</reference>
<comment type="cofactor">
    <cofactor evidence="1 8">
        <name>heme</name>
        <dbReference type="ChEBI" id="CHEBI:30413"/>
    </cofactor>
</comment>
<evidence type="ECO:0000313" key="12">
    <source>
        <dbReference type="RefSeq" id="XP_030980932.1"/>
    </source>
</evidence>
<sequence>MSKLDVFSNITSLVSQDLKDGGAFKYASYLVTTVLFFAVIYSQRDRYPDLPRLNPKGRWEFGWGKRVTHYMNHSVELLAEGTRRFGDKPYKLFTDLGDAVIIPPKYADELKGHRGLSFLEMAEDSFHGYVPGLDALVAQPATAKVVNSHLTKALMKLTAPLMEEASLSLEELFGESKEWHETTVDKIMALVSRISSRIFMGEELCRSKEWVEASGAWVQAAFKVVYALRLFPRSWRPYVHWFLPVARDARRKVKICREILQPHIDVRRVVKAEAIAKGEPNPFDDSIEWFEQECKTNYDPATCQLQLTLLAIHTTTDLLVTALVDIAKHPEIIGPLREEIINVLSTEGLKKSAFQKLRLMDAVLKESQRLRPLMILFFRRKALEDITLSDGFKIKKGTAIGLDGPSLLFNENDYPDALRWDPYRYIKMREAGQESKAHLVSVTPQHFGFGHGIHACPGRFFAANELKIALAQILLKYDIKVPKDVESLPKSFTGSSYVIPRGTRFLIRRRQEELDFNTLEM</sequence>
<organism evidence="11 12">
    <name type="scientific">Pyricularia grisea</name>
    <name type="common">Crabgrass-specific blast fungus</name>
    <name type="synonym">Magnaporthe grisea</name>
    <dbReference type="NCBI Taxonomy" id="148305"/>
    <lineage>
        <taxon>Eukaryota</taxon>
        <taxon>Fungi</taxon>
        <taxon>Dikarya</taxon>
        <taxon>Ascomycota</taxon>
        <taxon>Pezizomycotina</taxon>
        <taxon>Sordariomycetes</taxon>
        <taxon>Sordariomycetidae</taxon>
        <taxon>Magnaporthales</taxon>
        <taxon>Pyriculariaceae</taxon>
        <taxon>Pyricularia</taxon>
    </lineage>
</organism>
<evidence type="ECO:0000256" key="10">
    <source>
        <dbReference type="SAM" id="Phobius"/>
    </source>
</evidence>
<keyword evidence="10" id="KW-0812">Transmembrane</keyword>
<keyword evidence="10" id="KW-1133">Transmembrane helix</keyword>
<comment type="similarity">
    <text evidence="2 9">Belongs to the cytochrome P450 family.</text>
</comment>
<dbReference type="PANTHER" id="PTHR46206:SF2">
    <property type="entry name" value="CYTOCHROME P450 MONOOXYGENASE AUSG-RELATED"/>
    <property type="match status" value="1"/>
</dbReference>
<feature type="transmembrane region" description="Helical" evidence="10">
    <location>
        <begin position="23"/>
        <end position="42"/>
    </location>
</feature>
<evidence type="ECO:0000256" key="9">
    <source>
        <dbReference type="RuleBase" id="RU000461"/>
    </source>
</evidence>
<dbReference type="AlphaFoldDB" id="A0A6P8B1A2"/>
<accession>A0A6P8B1A2</accession>
<dbReference type="InterPro" id="IPR001128">
    <property type="entry name" value="Cyt_P450"/>
</dbReference>
<dbReference type="InterPro" id="IPR036396">
    <property type="entry name" value="Cyt_P450_sf"/>
</dbReference>
<evidence type="ECO:0000256" key="3">
    <source>
        <dbReference type="ARBA" id="ARBA00022617"/>
    </source>
</evidence>
<dbReference type="RefSeq" id="XP_030980932.1">
    <property type="nucleotide sequence ID" value="XM_031127967.1"/>
</dbReference>
<keyword evidence="7 9" id="KW-0503">Monooxygenase</keyword>
<dbReference type="PRINTS" id="PR00385">
    <property type="entry name" value="P450"/>
</dbReference>
<reference evidence="12" key="2">
    <citation type="submission" date="2019-10" db="EMBL/GenBank/DDBJ databases">
        <authorList>
            <consortium name="NCBI Genome Project"/>
        </authorList>
    </citation>
    <scope>NUCLEOTIDE SEQUENCE</scope>
    <source>
        <strain evidence="12">NI907</strain>
    </source>
</reference>
<dbReference type="Proteomes" id="UP000515153">
    <property type="component" value="Unplaced"/>
</dbReference>
<proteinExistence type="inferred from homology"/>
<dbReference type="GeneID" id="41962876"/>